<organism evidence="1">
    <name type="scientific">Dipodfec virus UA06Rod_21</name>
    <dbReference type="NCBI Taxonomy" id="2929321"/>
    <lineage>
        <taxon>Viruses</taxon>
        <taxon>Monodnaviria</taxon>
        <taxon>Sangervirae</taxon>
        <taxon>Phixviricota</taxon>
        <taxon>Malgrandaviricetes</taxon>
        <taxon>Petitvirales</taxon>
        <taxon>Microviridae</taxon>
    </lineage>
</organism>
<dbReference type="EMBL" id="OM869586">
    <property type="protein sequence ID" value="UPW41371.1"/>
    <property type="molecule type" value="Genomic_DNA"/>
</dbReference>
<accession>A0A976N1J8</accession>
<sequence>MASEAAAAAINAGGSLLNTGVNIGMANSANAKAKRNARTQFMMQNYFMDKQNEYNKPVNQVKRLVEANLSTGLMYGNGGSIQASAGPSGGAQAPTFMSKEDVGLRSLMSDYMNFKEQKARIDNIESQTQRTVTQTDLDVMLYALKAGLNEAQIANMMANTRNTNIQSDISEFDRDFYGFLSNVFGASGGAAGATVKTLGGLALTRLPGRKPRLPLPSNGIKGFFNRLSTFKFKRR</sequence>
<protein>
    <submittedName>
        <fullName evidence="1">DNA pilot protein</fullName>
    </submittedName>
</protein>
<proteinExistence type="predicted"/>
<name>A0A976N1J8_9VIRU</name>
<evidence type="ECO:0000313" key="1">
    <source>
        <dbReference type="EMBL" id="UPW41371.1"/>
    </source>
</evidence>
<reference evidence="1" key="1">
    <citation type="submission" date="2022-02" db="EMBL/GenBank/DDBJ databases">
        <title>Towards deciphering the DNA virus diversity associated with rodent species in the families Cricetidae and Heteromyidae.</title>
        <authorList>
            <person name="Lund M."/>
            <person name="Larsen B.B."/>
            <person name="Gryseels S."/>
            <person name="Kraberger S."/>
            <person name="Rowsey D.M."/>
            <person name="Steger L."/>
            <person name="Yule K.M."/>
            <person name="Upham N.S."/>
            <person name="Worobey M."/>
            <person name="Van Doorslaer K."/>
            <person name="Varsani A."/>
        </authorList>
    </citation>
    <scope>NUCLEOTIDE SEQUENCE</scope>
    <source>
        <strain evidence="1">UA06Rod_21</strain>
    </source>
</reference>